<feature type="domain" description="Histone RNA hairpin-binding protein RNA-binding" evidence="4">
    <location>
        <begin position="223"/>
        <end position="291"/>
    </location>
</feature>
<dbReference type="Proteomes" id="UP000582659">
    <property type="component" value="Unassembled WGS sequence"/>
</dbReference>
<dbReference type="Gene3D" id="1.10.8.1120">
    <property type="entry name" value="Histone RNA hairpin-binding protein RNA-binding domain"/>
    <property type="match status" value="1"/>
</dbReference>
<keyword evidence="7" id="KW-1185">Reference proteome</keyword>
<dbReference type="GO" id="GO:0051028">
    <property type="term" value="P:mRNA transport"/>
    <property type="evidence" value="ECO:0007669"/>
    <property type="project" value="TreeGrafter"/>
</dbReference>
<dbReference type="InterPro" id="IPR026502">
    <property type="entry name" value="SLBP1/SLBP2"/>
</dbReference>
<dbReference type="PANTHER" id="PTHR17408">
    <property type="entry name" value="HISTONE RNA HAIRPIN-BINDING PROTEIN"/>
    <property type="match status" value="1"/>
</dbReference>
<gene>
    <name evidence="5" type="ORF">BXYJ_LOCUS8654</name>
</gene>
<evidence type="ECO:0000313" key="5">
    <source>
        <dbReference type="EMBL" id="CAD5225656.1"/>
    </source>
</evidence>
<dbReference type="OrthoDB" id="265795at2759"/>
<evidence type="ECO:0000256" key="1">
    <source>
        <dbReference type="ARBA" id="ARBA00006151"/>
    </source>
</evidence>
<evidence type="ECO:0000259" key="4">
    <source>
        <dbReference type="Pfam" id="PF15247"/>
    </source>
</evidence>
<comment type="similarity">
    <text evidence="1">Belongs to the SLBP family.</text>
</comment>
<organism evidence="6 8">
    <name type="scientific">Bursaphelenchus xylophilus</name>
    <name type="common">Pinewood nematode worm</name>
    <name type="synonym">Aphelenchoides xylophilus</name>
    <dbReference type="NCBI Taxonomy" id="6326"/>
    <lineage>
        <taxon>Eukaryota</taxon>
        <taxon>Metazoa</taxon>
        <taxon>Ecdysozoa</taxon>
        <taxon>Nematoda</taxon>
        <taxon>Chromadorea</taxon>
        <taxon>Rhabditida</taxon>
        <taxon>Tylenchina</taxon>
        <taxon>Tylenchomorpha</taxon>
        <taxon>Aphelenchoidea</taxon>
        <taxon>Aphelenchoididae</taxon>
        <taxon>Bursaphelenchus</taxon>
    </lineage>
</organism>
<dbReference type="InterPro" id="IPR038294">
    <property type="entry name" value="SLBP_RNA_bind_sf"/>
</dbReference>
<dbReference type="GO" id="GO:0005737">
    <property type="term" value="C:cytoplasm"/>
    <property type="evidence" value="ECO:0007669"/>
    <property type="project" value="TreeGrafter"/>
</dbReference>
<dbReference type="EMBL" id="CAJFDI010000004">
    <property type="protein sequence ID" value="CAD5225656.1"/>
    <property type="molecule type" value="Genomic_DNA"/>
</dbReference>
<dbReference type="InterPro" id="IPR029344">
    <property type="entry name" value="SLBP_RNA_bind"/>
</dbReference>
<sequence>MSSPRKRRIDSDAECKTPTKLKREELEERLSDSIKRNKAVLKLDWAELSQDCEGTEVESHVHIEMSTEVEEESVGVRTRSRKNRTPKRNADAGKPKFEKVLDLTAAMTTVQDERIQKLKKDKKRAEEGTPSRTSRHANKGCEDRKRQHSVSSVATNDPATPGSSRPRRKNARVDGTPTSSSRANSAVSSPRTPRNLSQRLRLEDTVSPKPKDDYVDPKLGWCEDEATLKRRTKEIEKAKEKDVYQRYCTEVQKTARQNGIHPRTPNKYINYSRRNWDAQIRQWKRALYAWAGESCPSSVNTSRASSVCEFRDSEEENTHKEIKQVIRTYASVLDNPDNMASLLGHFDMNTRTQVTLMADESTLKAANPTTKGPIDFSNMKAQ</sequence>
<dbReference type="Proteomes" id="UP000659654">
    <property type="component" value="Unassembled WGS sequence"/>
</dbReference>
<feature type="compositionally biased region" description="Basic and acidic residues" evidence="3">
    <location>
        <begin position="88"/>
        <end position="101"/>
    </location>
</feature>
<dbReference type="GO" id="GO:0071207">
    <property type="term" value="F:histone pre-mRNA stem-loop binding"/>
    <property type="evidence" value="ECO:0007669"/>
    <property type="project" value="TreeGrafter"/>
</dbReference>
<evidence type="ECO:0000313" key="6">
    <source>
        <dbReference type="Proteomes" id="UP000095284"/>
    </source>
</evidence>
<feature type="compositionally biased region" description="Low complexity" evidence="3">
    <location>
        <begin position="179"/>
        <end position="189"/>
    </location>
</feature>
<dbReference type="EMBL" id="CAJFCV020000004">
    <property type="protein sequence ID" value="CAG9114886.1"/>
    <property type="molecule type" value="Genomic_DNA"/>
</dbReference>
<name>A0A1I7S258_BURXY</name>
<dbReference type="GO" id="GO:0007076">
    <property type="term" value="P:mitotic chromosome condensation"/>
    <property type="evidence" value="ECO:0007669"/>
    <property type="project" value="UniProtKB-ARBA"/>
</dbReference>
<dbReference type="GO" id="GO:0071204">
    <property type="term" value="C:histone pre-mRNA 3'end processing complex"/>
    <property type="evidence" value="ECO:0007669"/>
    <property type="project" value="TreeGrafter"/>
</dbReference>
<dbReference type="GO" id="GO:0003729">
    <property type="term" value="F:mRNA binding"/>
    <property type="evidence" value="ECO:0007669"/>
    <property type="project" value="InterPro"/>
</dbReference>
<keyword evidence="2" id="KW-0694">RNA-binding</keyword>
<dbReference type="WBParaSite" id="BXY_0708700.1">
    <property type="protein sequence ID" value="BXY_0708700.1"/>
    <property type="gene ID" value="BXY_0708700"/>
</dbReference>
<evidence type="ECO:0000256" key="2">
    <source>
        <dbReference type="ARBA" id="ARBA00022884"/>
    </source>
</evidence>
<dbReference type="GO" id="GO:0006398">
    <property type="term" value="P:mRNA 3'-end processing by stem-loop binding and cleavage"/>
    <property type="evidence" value="ECO:0007669"/>
    <property type="project" value="TreeGrafter"/>
</dbReference>
<feature type="compositionally biased region" description="Basic and acidic residues" evidence="3">
    <location>
        <begin position="200"/>
        <end position="212"/>
    </location>
</feature>
<dbReference type="FunFam" id="1.10.8.1120:FF:000001">
    <property type="entry name" value="Histone RNA hairpin-binding protein-like"/>
    <property type="match status" value="1"/>
</dbReference>
<feature type="region of interest" description="Disordered" evidence="3">
    <location>
        <begin position="59"/>
        <end position="212"/>
    </location>
</feature>
<protein>
    <submittedName>
        <fullName evidence="5">(pine wood nematode) hypothetical protein</fullName>
    </submittedName>
    <submittedName>
        <fullName evidence="8">SLBP_RNA_bind domain-containing protein</fullName>
    </submittedName>
</protein>
<evidence type="ECO:0000313" key="8">
    <source>
        <dbReference type="WBParaSite" id="BXY_0708700.1"/>
    </source>
</evidence>
<evidence type="ECO:0000256" key="3">
    <source>
        <dbReference type="SAM" id="MobiDB-lite"/>
    </source>
</evidence>
<accession>A0A1I7S258</accession>
<dbReference type="eggNOG" id="KOG3934">
    <property type="taxonomic scope" value="Eukaryota"/>
</dbReference>
<feature type="compositionally biased region" description="Basic and acidic residues" evidence="3">
    <location>
        <begin position="111"/>
        <end position="129"/>
    </location>
</feature>
<dbReference type="Proteomes" id="UP000095284">
    <property type="component" value="Unplaced"/>
</dbReference>
<dbReference type="Pfam" id="PF15247">
    <property type="entry name" value="SLBP_RNA_bind"/>
    <property type="match status" value="1"/>
</dbReference>
<dbReference type="AlphaFoldDB" id="A0A1I7S258"/>
<dbReference type="PANTHER" id="PTHR17408:SF0">
    <property type="entry name" value="HISTONE RNA HAIRPIN-BINDING PROTEIN"/>
    <property type="match status" value="1"/>
</dbReference>
<dbReference type="SMR" id="A0A1I7S258"/>
<proteinExistence type="inferred from homology"/>
<feature type="compositionally biased region" description="Polar residues" evidence="3">
    <location>
        <begin position="149"/>
        <end position="163"/>
    </location>
</feature>
<reference evidence="8" key="1">
    <citation type="submission" date="2016-11" db="UniProtKB">
        <authorList>
            <consortium name="WormBaseParasite"/>
        </authorList>
    </citation>
    <scope>IDENTIFICATION</scope>
</reference>
<reference evidence="5" key="2">
    <citation type="submission" date="2020-09" db="EMBL/GenBank/DDBJ databases">
        <authorList>
            <person name="Kikuchi T."/>
        </authorList>
    </citation>
    <scope>NUCLEOTIDE SEQUENCE</scope>
    <source>
        <strain evidence="5">Ka4C1</strain>
    </source>
</reference>
<evidence type="ECO:0000313" key="7">
    <source>
        <dbReference type="Proteomes" id="UP000659654"/>
    </source>
</evidence>
<feature type="compositionally biased region" description="Basic residues" evidence="3">
    <location>
        <begin position="78"/>
        <end position="87"/>
    </location>
</feature>